<reference evidence="1 2" key="1">
    <citation type="journal article" date="2018" name="Sci. Rep.">
        <title>Comparative genomics provides insights into the lifestyle and reveals functional heterogeneity of dark septate endophytic fungi.</title>
        <authorList>
            <person name="Knapp D.G."/>
            <person name="Nemeth J.B."/>
            <person name="Barry K."/>
            <person name="Hainaut M."/>
            <person name="Henrissat B."/>
            <person name="Johnson J."/>
            <person name="Kuo A."/>
            <person name="Lim J.H.P."/>
            <person name="Lipzen A."/>
            <person name="Nolan M."/>
            <person name="Ohm R.A."/>
            <person name="Tamas L."/>
            <person name="Grigoriev I.V."/>
            <person name="Spatafora J.W."/>
            <person name="Nagy L.G."/>
            <person name="Kovacs G.M."/>
        </authorList>
    </citation>
    <scope>NUCLEOTIDE SEQUENCE [LARGE SCALE GENOMIC DNA]</scope>
    <source>
        <strain evidence="1 2">DSE2036</strain>
    </source>
</reference>
<proteinExistence type="predicted"/>
<protein>
    <submittedName>
        <fullName evidence="1">Uncharacterized protein</fullName>
    </submittedName>
</protein>
<accession>A0A2V1DKL8</accession>
<dbReference type="AlphaFoldDB" id="A0A2V1DKL8"/>
<organism evidence="1 2">
    <name type="scientific">Periconia macrospinosa</name>
    <dbReference type="NCBI Taxonomy" id="97972"/>
    <lineage>
        <taxon>Eukaryota</taxon>
        <taxon>Fungi</taxon>
        <taxon>Dikarya</taxon>
        <taxon>Ascomycota</taxon>
        <taxon>Pezizomycotina</taxon>
        <taxon>Dothideomycetes</taxon>
        <taxon>Pleosporomycetidae</taxon>
        <taxon>Pleosporales</taxon>
        <taxon>Massarineae</taxon>
        <taxon>Periconiaceae</taxon>
        <taxon>Periconia</taxon>
    </lineage>
</organism>
<evidence type="ECO:0000313" key="2">
    <source>
        <dbReference type="Proteomes" id="UP000244855"/>
    </source>
</evidence>
<gene>
    <name evidence="1" type="ORF">DM02DRAFT_681232</name>
</gene>
<dbReference type="STRING" id="97972.A0A2V1DKL8"/>
<dbReference type="EMBL" id="KZ805407">
    <property type="protein sequence ID" value="PVH98747.1"/>
    <property type="molecule type" value="Genomic_DNA"/>
</dbReference>
<name>A0A2V1DKL8_9PLEO</name>
<dbReference type="Proteomes" id="UP000244855">
    <property type="component" value="Unassembled WGS sequence"/>
</dbReference>
<sequence>MTGAEKKDPSKLLTTAANIFSCLVNYNNRELILEALHSHMLMFLSILDGDPPRKLQGILYDALERQISDAVESLVVLFRENKKTIEDAMGDLTGALDDKPTSRDTALGSLLHSFHAHFISGETPPTEGKKKELTEAKKKDLISEAARWIQTYKLDEDQTYNRLGRTLGNIKSGRDIVNLLYDLALPQLTLNTFVRFIRVFTMAKTPNILYGLPGTSTTTHTPSREIKQAFVSQDKSGFSDAAMKKARESLSLADDKIPFQQLVPVEKQHVLRLLECLHAKRTPQQGAPHYNLFGYSACKTMQQTEQLSLIYKKILIECRNKNDAFEVFWRAMVRYGILDLIDKKGYREDRKTIPELAKELSYPLKGDESVWVLKAFLRAAADSDPPDCLIRDFGFHLCTKREETVYLKAVYSQLLQKCSVSTLHEACMAGKLRELSRSYGIPVDENKQRLLGNQIGAAGVGYQTTDREFWRKGGIYKSSKKQALYINDRYIKLAREEFEQDRKNSLRFG</sequence>
<dbReference type="OrthoDB" id="4851849at2759"/>
<keyword evidence="2" id="KW-1185">Reference proteome</keyword>
<evidence type="ECO:0000313" key="1">
    <source>
        <dbReference type="EMBL" id="PVH98747.1"/>
    </source>
</evidence>